<accession>A0A317VBP1</accession>
<reference evidence="3 4" key="1">
    <citation type="submission" date="2016-12" db="EMBL/GenBank/DDBJ databases">
        <title>The genomes of Aspergillus section Nigri reveals drivers in fungal speciation.</title>
        <authorList>
            <consortium name="DOE Joint Genome Institute"/>
            <person name="Vesth T.C."/>
            <person name="Nybo J."/>
            <person name="Theobald S."/>
            <person name="Brandl J."/>
            <person name="Frisvad J.C."/>
            <person name="Nielsen K.F."/>
            <person name="Lyhne E.K."/>
            <person name="Kogle M.E."/>
            <person name="Kuo A."/>
            <person name="Riley R."/>
            <person name="Clum A."/>
            <person name="Nolan M."/>
            <person name="Lipzen A."/>
            <person name="Salamov A."/>
            <person name="Henrissat B."/>
            <person name="Wiebenga A."/>
            <person name="De Vries R.P."/>
            <person name="Grigoriev I.V."/>
            <person name="Mortensen U.H."/>
            <person name="Andersen M.R."/>
            <person name="Baker S.E."/>
        </authorList>
    </citation>
    <scope>NUCLEOTIDE SEQUENCE [LARGE SCALE GENOMIC DNA]</scope>
    <source>
        <strain evidence="3 4">CBS 115572</strain>
    </source>
</reference>
<dbReference type="SUPFAM" id="SSF54909">
    <property type="entry name" value="Dimeric alpha+beta barrel"/>
    <property type="match status" value="1"/>
</dbReference>
<comment type="caution">
    <text evidence="3">The sequence shown here is derived from an EMBL/GenBank/DDBJ whole genome shotgun (WGS) entry which is preliminary data.</text>
</comment>
<feature type="region of interest" description="Disordered" evidence="1">
    <location>
        <begin position="1"/>
        <end position="28"/>
    </location>
</feature>
<feature type="transmembrane region" description="Helical" evidence="2">
    <location>
        <begin position="43"/>
        <end position="71"/>
    </location>
</feature>
<dbReference type="Pfam" id="PF13826">
    <property type="entry name" value="Monooxy_af470-like"/>
    <property type="match status" value="1"/>
</dbReference>
<dbReference type="AlphaFoldDB" id="A0A317VBP1"/>
<keyword evidence="2" id="KW-0472">Membrane</keyword>
<keyword evidence="2" id="KW-1133">Transmembrane helix</keyword>
<keyword evidence="4" id="KW-1185">Reference proteome</keyword>
<dbReference type="STRING" id="1450535.A0A317VBP1"/>
<evidence type="ECO:0000256" key="2">
    <source>
        <dbReference type="SAM" id="Phobius"/>
    </source>
</evidence>
<sequence length="300" mass="33905">MATFTPLLPPRMVPRDQSGPTPLPRPTLNPLPMIQSNLTLTSWLLLGGLIQGIACMALGPLSLLPTVLVLLYRTIDHVLMACHITPNRYMTGNIPVKHSAQAPNPDGTFGSEPASEDIVVFLLGARCNHPLGMFAPGMKYLGDSAGQMMEAMRANPVKYGLLGTTHWLRQEGNEFLTIFYLRSYDALHRFAHDEEHMEGVRWWSRVAKEHPHLAIYHETYRVPRGHWENIYINTQPTGLANTWFPVRDDGKANQEVVHQWIRPVVDARSGVLRSASKRLQLAHLAKREQEHDDMYNQPDN</sequence>
<evidence type="ECO:0000256" key="1">
    <source>
        <dbReference type="SAM" id="MobiDB-lite"/>
    </source>
</evidence>
<gene>
    <name evidence="3" type="ORF">BO94DRAFT_266091</name>
</gene>
<protein>
    <submittedName>
        <fullName evidence="3">Uncharacterized protein</fullName>
    </submittedName>
</protein>
<name>A0A317VBP1_9EURO</name>
<keyword evidence="2" id="KW-0812">Transmembrane</keyword>
<evidence type="ECO:0000313" key="4">
    <source>
        <dbReference type="Proteomes" id="UP000246702"/>
    </source>
</evidence>
<dbReference type="OrthoDB" id="3202396at2759"/>
<dbReference type="GeneID" id="37108665"/>
<dbReference type="InterPro" id="IPR025444">
    <property type="entry name" value="Monooxy_af470"/>
</dbReference>
<evidence type="ECO:0000313" key="3">
    <source>
        <dbReference type="EMBL" id="PWY70799.1"/>
    </source>
</evidence>
<proteinExistence type="predicted"/>
<organism evidence="3 4">
    <name type="scientific">Aspergillus sclerotioniger CBS 115572</name>
    <dbReference type="NCBI Taxonomy" id="1450535"/>
    <lineage>
        <taxon>Eukaryota</taxon>
        <taxon>Fungi</taxon>
        <taxon>Dikarya</taxon>
        <taxon>Ascomycota</taxon>
        <taxon>Pezizomycotina</taxon>
        <taxon>Eurotiomycetes</taxon>
        <taxon>Eurotiomycetidae</taxon>
        <taxon>Eurotiales</taxon>
        <taxon>Aspergillaceae</taxon>
        <taxon>Aspergillus</taxon>
        <taxon>Aspergillus subgen. Circumdati</taxon>
    </lineage>
</organism>
<dbReference type="RefSeq" id="XP_025462693.1">
    <property type="nucleotide sequence ID" value="XM_025606522.1"/>
</dbReference>
<dbReference type="InterPro" id="IPR011008">
    <property type="entry name" value="Dimeric_a/b-barrel"/>
</dbReference>
<dbReference type="Proteomes" id="UP000246702">
    <property type="component" value="Unassembled WGS sequence"/>
</dbReference>
<dbReference type="EMBL" id="MSFK01000038">
    <property type="protein sequence ID" value="PWY70799.1"/>
    <property type="molecule type" value="Genomic_DNA"/>
</dbReference>